<name>A0A927N336_9ACTN</name>
<evidence type="ECO:0000313" key="2">
    <source>
        <dbReference type="Proteomes" id="UP000638648"/>
    </source>
</evidence>
<accession>A0A927N336</accession>
<protein>
    <submittedName>
        <fullName evidence="1">Uncharacterized protein</fullName>
    </submittedName>
</protein>
<keyword evidence="2" id="KW-1185">Reference proteome</keyword>
<sequence length="49" mass="5839">MSEQVPEPGSVDEAFARICQGRHPGRVCTRRRFRDDCLRLLPKRWRDKL</sequence>
<comment type="caution">
    <text evidence="1">The sequence shown here is derived from an EMBL/GenBank/DDBJ whole genome shotgun (WGS) entry which is preliminary data.</text>
</comment>
<gene>
    <name evidence="1" type="ORF">HEB94_004900</name>
</gene>
<dbReference type="AlphaFoldDB" id="A0A927N336"/>
<dbReference type="EMBL" id="JADBEM010000001">
    <property type="protein sequence ID" value="MBE1608052.1"/>
    <property type="molecule type" value="Genomic_DNA"/>
</dbReference>
<reference evidence="1" key="1">
    <citation type="submission" date="2020-10" db="EMBL/GenBank/DDBJ databases">
        <title>Sequencing the genomes of 1000 actinobacteria strains.</title>
        <authorList>
            <person name="Klenk H.-P."/>
        </authorList>
    </citation>
    <scope>NUCLEOTIDE SEQUENCE</scope>
    <source>
        <strain evidence="1">DSM 45354</strain>
    </source>
</reference>
<evidence type="ECO:0000313" key="1">
    <source>
        <dbReference type="EMBL" id="MBE1608052.1"/>
    </source>
</evidence>
<dbReference type="RefSeq" id="WP_192751904.1">
    <property type="nucleotide sequence ID" value="NZ_BAABJL010000177.1"/>
</dbReference>
<organism evidence="1 2">
    <name type="scientific">Actinopolymorpha pittospori</name>
    <dbReference type="NCBI Taxonomy" id="648752"/>
    <lineage>
        <taxon>Bacteria</taxon>
        <taxon>Bacillati</taxon>
        <taxon>Actinomycetota</taxon>
        <taxon>Actinomycetes</taxon>
        <taxon>Propionibacteriales</taxon>
        <taxon>Actinopolymorphaceae</taxon>
        <taxon>Actinopolymorpha</taxon>
    </lineage>
</organism>
<proteinExistence type="predicted"/>
<dbReference type="Proteomes" id="UP000638648">
    <property type="component" value="Unassembled WGS sequence"/>
</dbReference>